<dbReference type="Proteomes" id="UP000052978">
    <property type="component" value="Unassembled WGS sequence"/>
</dbReference>
<evidence type="ECO:0000256" key="2">
    <source>
        <dbReference type="ARBA" id="ARBA00022692"/>
    </source>
</evidence>
<evidence type="ECO:0000256" key="6">
    <source>
        <dbReference type="ARBA" id="ARBA00023170"/>
    </source>
</evidence>
<keyword evidence="7" id="KW-0325">Glycoprotein</keyword>
<dbReference type="InterPro" id="IPR015321">
    <property type="entry name" value="TypeI_recpt_CBD"/>
</dbReference>
<name>S7Q0G2_MYOBR</name>
<dbReference type="GO" id="GO:0016020">
    <property type="term" value="C:membrane"/>
    <property type="evidence" value="ECO:0007669"/>
    <property type="project" value="UniProtKB-SubCell"/>
</dbReference>
<evidence type="ECO:0000256" key="7">
    <source>
        <dbReference type="ARBA" id="ARBA00023180"/>
    </source>
</evidence>
<dbReference type="AlphaFoldDB" id="S7Q0G2"/>
<organism evidence="9 10">
    <name type="scientific">Myotis brandtii</name>
    <name type="common">Brandt's bat</name>
    <dbReference type="NCBI Taxonomy" id="109478"/>
    <lineage>
        <taxon>Eukaryota</taxon>
        <taxon>Metazoa</taxon>
        <taxon>Chordata</taxon>
        <taxon>Craniata</taxon>
        <taxon>Vertebrata</taxon>
        <taxon>Euteleostomi</taxon>
        <taxon>Mammalia</taxon>
        <taxon>Eutheria</taxon>
        <taxon>Laurasiatheria</taxon>
        <taxon>Chiroptera</taxon>
        <taxon>Yangochiroptera</taxon>
        <taxon>Vespertilionidae</taxon>
        <taxon>Myotis</taxon>
    </lineage>
</organism>
<feature type="domain" description="Type I cytokine receptor cytokine-binding" evidence="8">
    <location>
        <begin position="10"/>
        <end position="59"/>
    </location>
</feature>
<accession>S7Q0G2</accession>
<reference evidence="9 10" key="1">
    <citation type="journal article" date="2013" name="Nat. Commun.">
        <title>Genome analysis reveals insights into physiology and longevity of the Brandt's bat Myotis brandtii.</title>
        <authorList>
            <person name="Seim I."/>
            <person name="Fang X."/>
            <person name="Xiong Z."/>
            <person name="Lobanov A.V."/>
            <person name="Huang Z."/>
            <person name="Ma S."/>
            <person name="Feng Y."/>
            <person name="Turanov A.A."/>
            <person name="Zhu Y."/>
            <person name="Lenz T.L."/>
            <person name="Gerashchenko M.V."/>
            <person name="Fan D."/>
            <person name="Hee Yim S."/>
            <person name="Yao X."/>
            <person name="Jordan D."/>
            <person name="Xiong Y."/>
            <person name="Ma Y."/>
            <person name="Lyapunov A.N."/>
            <person name="Chen G."/>
            <person name="Kulakova O.I."/>
            <person name="Sun Y."/>
            <person name="Lee S.G."/>
            <person name="Bronson R.T."/>
            <person name="Moskalev A.A."/>
            <person name="Sunyaev S.R."/>
            <person name="Zhang G."/>
            <person name="Krogh A."/>
            <person name="Wang J."/>
            <person name="Gladyshev V.N."/>
        </authorList>
    </citation>
    <scope>NUCLEOTIDE SEQUENCE [LARGE SCALE GENOMIC DNA]</scope>
</reference>
<evidence type="ECO:0000256" key="1">
    <source>
        <dbReference type="ARBA" id="ARBA00004479"/>
    </source>
</evidence>
<evidence type="ECO:0000313" key="9">
    <source>
        <dbReference type="EMBL" id="EPQ16773.1"/>
    </source>
</evidence>
<keyword evidence="5" id="KW-0472">Membrane</keyword>
<keyword evidence="2" id="KW-0812">Transmembrane</keyword>
<dbReference type="EMBL" id="KE164302">
    <property type="protein sequence ID" value="EPQ16773.1"/>
    <property type="molecule type" value="Genomic_DNA"/>
</dbReference>
<dbReference type="Pfam" id="PF09240">
    <property type="entry name" value="IL6Ra-bind"/>
    <property type="match status" value="1"/>
</dbReference>
<evidence type="ECO:0000256" key="5">
    <source>
        <dbReference type="ARBA" id="ARBA00023136"/>
    </source>
</evidence>
<comment type="subcellular location">
    <subcellularLocation>
        <location evidence="1">Membrane</location>
        <topology evidence="1">Single-pass type I membrane protein</topology>
    </subcellularLocation>
</comment>
<dbReference type="Gene3D" id="2.60.40.10">
    <property type="entry name" value="Immunoglobulins"/>
    <property type="match status" value="1"/>
</dbReference>
<dbReference type="InterPro" id="IPR013783">
    <property type="entry name" value="Ig-like_fold"/>
</dbReference>
<evidence type="ECO:0000256" key="4">
    <source>
        <dbReference type="ARBA" id="ARBA00022989"/>
    </source>
</evidence>
<proteinExistence type="predicted"/>
<evidence type="ECO:0000256" key="3">
    <source>
        <dbReference type="ARBA" id="ARBA00022729"/>
    </source>
</evidence>
<evidence type="ECO:0000259" key="8">
    <source>
        <dbReference type="Pfam" id="PF09240"/>
    </source>
</evidence>
<keyword evidence="10" id="KW-1185">Reference proteome</keyword>
<protein>
    <submittedName>
        <fullName evidence="9">Granulocyte-macrophage colony-stimulating factor receptor subunit alpha</fullName>
    </submittedName>
</protein>
<sequence>MICRDWQEDEVECPRYVADSSGTRVGCRFDELVGSQLTDTYFFLVNGTSEEAAVQFTDFAPFKGIQIAGAFAKCSATRVQDARSNHYARKDEDMLAGVAQWLSIDL</sequence>
<keyword evidence="6 9" id="KW-0675">Receptor</keyword>
<evidence type="ECO:0000313" key="10">
    <source>
        <dbReference type="Proteomes" id="UP000052978"/>
    </source>
</evidence>
<gene>
    <name evidence="9" type="ORF">D623_10020229</name>
</gene>
<keyword evidence="4" id="KW-1133">Transmembrane helix</keyword>
<keyword evidence="3" id="KW-0732">Signal</keyword>